<dbReference type="EMBL" id="JAOZFC020000001">
    <property type="protein sequence ID" value="MDF9299907.1"/>
    <property type="molecule type" value="Genomic_DNA"/>
</dbReference>
<sequence length="63" mass="7180">MDFLLNDLVDNGYVRVPDNFRHSGIVNTVVEKYKATTGRVAEIVEESTDFGSRLMIVDVEQYL</sequence>
<evidence type="ECO:0000313" key="1">
    <source>
        <dbReference type="EMBL" id="MDF9299907.1"/>
    </source>
</evidence>
<organism evidence="1 2">
    <name type="scientific">Weissella fermenti</name>
    <dbReference type="NCBI Taxonomy" id="2987699"/>
    <lineage>
        <taxon>Bacteria</taxon>
        <taxon>Bacillati</taxon>
        <taxon>Bacillota</taxon>
        <taxon>Bacilli</taxon>
        <taxon>Lactobacillales</taxon>
        <taxon>Lactobacillaceae</taxon>
        <taxon>Weissella</taxon>
    </lineage>
</organism>
<comment type="caution">
    <text evidence="1">The sequence shown here is derived from an EMBL/GenBank/DDBJ whole genome shotgun (WGS) entry which is preliminary data.</text>
</comment>
<proteinExistence type="predicted"/>
<keyword evidence="2" id="KW-1185">Reference proteome</keyword>
<dbReference type="Proteomes" id="UP001146336">
    <property type="component" value="Unassembled WGS sequence"/>
</dbReference>
<dbReference type="RefSeq" id="WP_199403752.1">
    <property type="nucleotide sequence ID" value="NZ_JAOZFC020000001.1"/>
</dbReference>
<reference evidence="1" key="1">
    <citation type="submission" date="2023-03" db="EMBL/GenBank/DDBJ databases">
        <title>Comparative genomics of Weissella fermenti BK2, and weissella type species.</title>
        <authorList>
            <person name="Lee J.K."/>
            <person name="Baek J.H."/>
            <person name="Kim J.M."/>
            <person name="Choi D.G."/>
            <person name="Jeon C.O."/>
        </authorList>
    </citation>
    <scope>NUCLEOTIDE SEQUENCE</scope>
    <source>
        <strain evidence="1">BK2</strain>
    </source>
</reference>
<name>A0ABT6D3F8_9LACO</name>
<evidence type="ECO:0000313" key="2">
    <source>
        <dbReference type="Proteomes" id="UP001146336"/>
    </source>
</evidence>
<protein>
    <submittedName>
        <fullName evidence="1">Uncharacterized protein</fullName>
    </submittedName>
</protein>
<gene>
    <name evidence="1" type="ORF">OIT47_006450</name>
</gene>
<accession>A0ABT6D3F8</accession>